<dbReference type="InterPro" id="IPR036691">
    <property type="entry name" value="Endo/exonu/phosph_ase_sf"/>
</dbReference>
<evidence type="ECO:0000256" key="1">
    <source>
        <dbReference type="SAM" id="MobiDB-lite"/>
    </source>
</evidence>
<accession>A0A4Y2DD61</accession>
<evidence type="ECO:0000313" key="3">
    <source>
        <dbReference type="EMBL" id="GBM14670.1"/>
    </source>
</evidence>
<dbReference type="Pfam" id="PF14529">
    <property type="entry name" value="Exo_endo_phos_2"/>
    <property type="match status" value="1"/>
</dbReference>
<name>A0A4Y2DD61_ARAVE</name>
<reference evidence="3 4" key="1">
    <citation type="journal article" date="2019" name="Sci. Rep.">
        <title>Orb-weaving spider Araneus ventricosus genome elucidates the spidroin gene catalogue.</title>
        <authorList>
            <person name="Kono N."/>
            <person name="Nakamura H."/>
            <person name="Ohtoshi R."/>
            <person name="Moran D.A.P."/>
            <person name="Shinohara A."/>
            <person name="Yoshida Y."/>
            <person name="Fujiwara M."/>
            <person name="Mori M."/>
            <person name="Tomita M."/>
            <person name="Arakawa K."/>
        </authorList>
    </citation>
    <scope>NUCLEOTIDE SEQUENCE [LARGE SCALE GENOMIC DNA]</scope>
</reference>
<feature type="region of interest" description="Disordered" evidence="1">
    <location>
        <begin position="61"/>
        <end position="81"/>
    </location>
</feature>
<comment type="caution">
    <text evidence="3">The sequence shown here is derived from an EMBL/GenBank/DDBJ whole genome shotgun (WGS) entry which is preliminary data.</text>
</comment>
<protein>
    <recommendedName>
        <fullName evidence="2">Endonuclease/exonuclease/phosphatase domain-containing protein</fullName>
    </recommendedName>
</protein>
<dbReference type="SUPFAM" id="SSF56219">
    <property type="entry name" value="DNase I-like"/>
    <property type="match status" value="1"/>
</dbReference>
<dbReference type="EMBL" id="BGPR01000346">
    <property type="protein sequence ID" value="GBM14670.1"/>
    <property type="molecule type" value="Genomic_DNA"/>
</dbReference>
<evidence type="ECO:0000259" key="2">
    <source>
        <dbReference type="Pfam" id="PF14529"/>
    </source>
</evidence>
<dbReference type="OrthoDB" id="6514113at2759"/>
<feature type="compositionally biased region" description="Polar residues" evidence="1">
    <location>
        <begin position="61"/>
        <end position="71"/>
    </location>
</feature>
<feature type="domain" description="Endonuclease/exonuclease/phosphatase" evidence="2">
    <location>
        <begin position="137"/>
        <end position="246"/>
    </location>
</feature>
<dbReference type="AlphaFoldDB" id="A0A4Y2DD61"/>
<proteinExistence type="predicted"/>
<dbReference type="InterPro" id="IPR005135">
    <property type="entry name" value="Endo/exonuclease/phosphatase"/>
</dbReference>
<gene>
    <name evidence="3" type="ORF">AVEN_97182_1</name>
</gene>
<sequence>MSFVQWNCRSLGNKKIWLHQPPFSTANFWIFQETFFRGLFWYPRLGWETSFFPLLTAGKSEVSQPNRGYQNRSRKEDDNLSHPNKIFFRTFRSNRLGGGLLIGIPKNISGRVIYSIGNDPNLEVLAVEIQSKNLNFIIINIYAPHGFNIASIKHFLYSLSVPTFIFGDFKLPHPFLGGNSQSSLSENFVDWLNNSDFSMFNTSAPTHISNTHTSSIIDLTLCSVSIYNEIDCYVFDCTFESDHIPIVISWSKFQNTTRSIKTINWKPIITKSIDIFNTNSQPNIDLITDQISRTISAHTSNKILVDKDYPPW</sequence>
<organism evidence="3 4">
    <name type="scientific">Araneus ventricosus</name>
    <name type="common">Orbweaver spider</name>
    <name type="synonym">Epeira ventricosa</name>
    <dbReference type="NCBI Taxonomy" id="182803"/>
    <lineage>
        <taxon>Eukaryota</taxon>
        <taxon>Metazoa</taxon>
        <taxon>Ecdysozoa</taxon>
        <taxon>Arthropoda</taxon>
        <taxon>Chelicerata</taxon>
        <taxon>Arachnida</taxon>
        <taxon>Araneae</taxon>
        <taxon>Araneomorphae</taxon>
        <taxon>Entelegynae</taxon>
        <taxon>Araneoidea</taxon>
        <taxon>Araneidae</taxon>
        <taxon>Araneus</taxon>
    </lineage>
</organism>
<dbReference type="Gene3D" id="3.60.10.10">
    <property type="entry name" value="Endonuclease/exonuclease/phosphatase"/>
    <property type="match status" value="1"/>
</dbReference>
<dbReference type="GO" id="GO:0003824">
    <property type="term" value="F:catalytic activity"/>
    <property type="evidence" value="ECO:0007669"/>
    <property type="project" value="InterPro"/>
</dbReference>
<dbReference type="Proteomes" id="UP000499080">
    <property type="component" value="Unassembled WGS sequence"/>
</dbReference>
<evidence type="ECO:0000313" key="4">
    <source>
        <dbReference type="Proteomes" id="UP000499080"/>
    </source>
</evidence>
<keyword evidence="4" id="KW-1185">Reference proteome</keyword>